<organism evidence="1">
    <name type="scientific">mine drainage metagenome</name>
    <dbReference type="NCBI Taxonomy" id="410659"/>
    <lineage>
        <taxon>unclassified sequences</taxon>
        <taxon>metagenomes</taxon>
        <taxon>ecological metagenomes</taxon>
    </lineage>
</organism>
<evidence type="ECO:0000313" key="1">
    <source>
        <dbReference type="EMBL" id="EQD64510.1"/>
    </source>
</evidence>
<reference evidence="1" key="1">
    <citation type="submission" date="2013-08" db="EMBL/GenBank/DDBJ databases">
        <authorList>
            <person name="Mendez C."/>
            <person name="Richter M."/>
            <person name="Ferrer M."/>
            <person name="Sanchez J."/>
        </authorList>
    </citation>
    <scope>NUCLEOTIDE SEQUENCE</scope>
</reference>
<dbReference type="AlphaFoldDB" id="T1CCS8"/>
<comment type="caution">
    <text evidence="1">The sequence shown here is derived from an EMBL/GenBank/DDBJ whole genome shotgun (WGS) entry which is preliminary data.</text>
</comment>
<name>T1CCS8_9ZZZZ</name>
<dbReference type="EMBL" id="AUZX01006283">
    <property type="protein sequence ID" value="EQD64510.1"/>
    <property type="molecule type" value="Genomic_DNA"/>
</dbReference>
<proteinExistence type="predicted"/>
<gene>
    <name evidence="1" type="ORF">B1A_08820</name>
</gene>
<feature type="non-terminal residue" evidence="1">
    <location>
        <position position="1"/>
    </location>
</feature>
<reference evidence="1" key="2">
    <citation type="journal article" date="2014" name="ISME J.">
        <title>Microbial stratification in low pH oxic and suboxic macroscopic growths along an acid mine drainage.</title>
        <authorList>
            <person name="Mendez-Garcia C."/>
            <person name="Mesa V."/>
            <person name="Sprenger R.R."/>
            <person name="Richter M."/>
            <person name="Diez M.S."/>
            <person name="Solano J."/>
            <person name="Bargiela R."/>
            <person name="Golyshina O.V."/>
            <person name="Manteca A."/>
            <person name="Ramos J.L."/>
            <person name="Gallego J.R."/>
            <person name="Llorente I."/>
            <person name="Martins Dos Santos V.A."/>
            <person name="Jensen O.N."/>
            <person name="Pelaez A.I."/>
            <person name="Sanchez J."/>
            <person name="Ferrer M."/>
        </authorList>
    </citation>
    <scope>NUCLEOTIDE SEQUENCE</scope>
</reference>
<protein>
    <recommendedName>
        <fullName evidence="2">Lipoyl synthase</fullName>
    </recommendedName>
</protein>
<sequence length="40" mass="4231">NDLHEAGMALGFRHVASGPLVRSSYHADAQAHAAGYHEAD</sequence>
<evidence type="ECO:0008006" key="2">
    <source>
        <dbReference type="Google" id="ProtNLM"/>
    </source>
</evidence>
<accession>T1CCS8</accession>